<keyword evidence="2" id="KW-1185">Reference proteome</keyword>
<name>A0A1B0C074_9MUSC</name>
<organism evidence="1 2">
    <name type="scientific">Glossina palpalis gambiensis</name>
    <dbReference type="NCBI Taxonomy" id="67801"/>
    <lineage>
        <taxon>Eukaryota</taxon>
        <taxon>Metazoa</taxon>
        <taxon>Ecdysozoa</taxon>
        <taxon>Arthropoda</taxon>
        <taxon>Hexapoda</taxon>
        <taxon>Insecta</taxon>
        <taxon>Pterygota</taxon>
        <taxon>Neoptera</taxon>
        <taxon>Endopterygota</taxon>
        <taxon>Diptera</taxon>
        <taxon>Brachycera</taxon>
        <taxon>Muscomorpha</taxon>
        <taxon>Hippoboscoidea</taxon>
        <taxon>Glossinidae</taxon>
        <taxon>Glossina</taxon>
    </lineage>
</organism>
<dbReference type="EnsemblMetazoa" id="GPPI045698-RA">
    <property type="protein sequence ID" value="GPPI045698-PA"/>
    <property type="gene ID" value="GPPI045698"/>
</dbReference>
<protein>
    <submittedName>
        <fullName evidence="1">Uncharacterized protein</fullName>
    </submittedName>
</protein>
<dbReference type="Proteomes" id="UP000092460">
    <property type="component" value="Unassembled WGS sequence"/>
</dbReference>
<reference evidence="2" key="1">
    <citation type="submission" date="2015-01" db="EMBL/GenBank/DDBJ databases">
        <authorList>
            <person name="Aksoy S."/>
            <person name="Warren W."/>
            <person name="Wilson R.K."/>
        </authorList>
    </citation>
    <scope>NUCLEOTIDE SEQUENCE [LARGE SCALE GENOMIC DNA]</scope>
    <source>
        <strain evidence="2">IAEA</strain>
    </source>
</reference>
<dbReference type="EMBL" id="JXJN01023489">
    <property type="status" value="NOT_ANNOTATED_CDS"/>
    <property type="molecule type" value="Genomic_DNA"/>
</dbReference>
<dbReference type="VEuPathDB" id="VectorBase:GPPI045698"/>
<evidence type="ECO:0000313" key="2">
    <source>
        <dbReference type="Proteomes" id="UP000092460"/>
    </source>
</evidence>
<evidence type="ECO:0000313" key="1">
    <source>
        <dbReference type="EnsemblMetazoa" id="GPPI045698-PA"/>
    </source>
</evidence>
<sequence>MGQKIPKGPINNIIATIKHINPVLPKEEVITTFEQAAQLFYSAVERKMLEQNIGERIPTTVVEQIASFKTTGSGAAWFIEKICWDFFCSKSQLTRTCLISKVDKVQQNIEEMDKSCSKCSKAKELYLLLPRGEPAVQNNWQCAYRGGVENRFLVLRKADSFSCYDG</sequence>
<proteinExistence type="predicted"/>
<accession>A0A1B0C074</accession>
<reference evidence="1" key="2">
    <citation type="submission" date="2020-05" db="UniProtKB">
        <authorList>
            <consortium name="EnsemblMetazoa"/>
        </authorList>
    </citation>
    <scope>IDENTIFICATION</scope>
    <source>
        <strain evidence="1">IAEA</strain>
    </source>
</reference>
<dbReference type="AlphaFoldDB" id="A0A1B0C074"/>